<sequence length="848" mass="92293">MARIRNVSSHRVTPLETGWQAVAVEPGAVDHPSRLSERALAWLSAPVPGTAASLLRAAGPFDIDRPPPLDTRDWWYRTEVALPAAEGGAVFLRFDGLATLAEVWLDDEPVLRSDNMFLAHSVDVTRWAGGTRRLALRFRSLATALQERRARPRWKTRLVDAPHLRWFRTTLLGHIPGWCPQVPPVGPWRPVSVEHHAGMSVESADLRSSVVGAGGAVSVDMRVRAWSPVRSATVRVGEGSASLTCEAVGEGVWRLHGEARLESVERWWPHTHGEPRLYPVRLDVALEGGAAVSLDAGQVGFRTVELSTAEGGFALSINGVPVFCRGACWTPLDVVSLGGTERDYAEALELMRSAGMNMVRVGGTMVYEDDRFYEACDARGILVWQDFMFANMDYPAEDAAFTANVRREAEQFLSRVQACPSLTVLCGNSEAEQQAAMMGMAPSMWTGPLFEKVLPEAGASLRPDVPYWRSSPSGGAMPFHTRTGVTHYYGVGAYLRPMEDARRAGVRFASECLAFANVPEDATIERMLADGEAPAHHPKWKARVPRDPGAGWDFEDVRDHYVGLLFGVEPARLRYSDTARYLALGRVTSSEVMAATLSEFRRPGSTCHGALVWFFRDLWPGAGWGVVDSTGLPKAAYYGLKCASSNVLLSLSDEGLDGLDVNVTNDTGSALDVELEVAFYRDGEVPVAKGRAQAVVPARGGVKLSAEAMAGHFVDSTYAYRFGPPGHELAVASLFERASGRLLQRAFHFAHAAMASRRGDVGLEAVAFPGADGSHTVRLRSKRFVQAVSFETPGHVPDDNYFHLAPGDERTVVLRPRPSARAFRGFVHALNAATPVRIELAPAEAASP</sequence>
<dbReference type="EMBL" id="CP071090">
    <property type="protein sequence ID" value="QSQ26300.1"/>
    <property type="molecule type" value="Genomic_DNA"/>
</dbReference>
<dbReference type="SUPFAM" id="SSF49785">
    <property type="entry name" value="Galactose-binding domain-like"/>
    <property type="match status" value="1"/>
</dbReference>
<evidence type="ECO:0000259" key="5">
    <source>
        <dbReference type="Pfam" id="PF22666"/>
    </source>
</evidence>
<dbReference type="InterPro" id="IPR050887">
    <property type="entry name" value="Beta-mannosidase_GH2"/>
</dbReference>
<dbReference type="GO" id="GO:0016787">
    <property type="term" value="F:hydrolase activity"/>
    <property type="evidence" value="ECO:0007669"/>
    <property type="project" value="UniProtKB-KW"/>
</dbReference>
<evidence type="ECO:0000313" key="6">
    <source>
        <dbReference type="EMBL" id="QSQ26300.1"/>
    </source>
</evidence>
<dbReference type="Gene3D" id="3.20.20.80">
    <property type="entry name" value="Glycosidases"/>
    <property type="match status" value="1"/>
</dbReference>
<dbReference type="InterPro" id="IPR008979">
    <property type="entry name" value="Galactose-bd-like_sf"/>
</dbReference>
<evidence type="ECO:0000313" key="7">
    <source>
        <dbReference type="Proteomes" id="UP000662747"/>
    </source>
</evidence>
<gene>
    <name evidence="6" type="ORF">JY651_15790</name>
</gene>
<protein>
    <recommendedName>
        <fullName evidence="2">beta-mannosidase</fullName>
        <ecNumber evidence="2">3.2.1.25</ecNumber>
    </recommendedName>
</protein>
<dbReference type="PANTHER" id="PTHR43730:SF1">
    <property type="entry name" value="BETA-MANNOSIDASE"/>
    <property type="match status" value="1"/>
</dbReference>
<proteinExistence type="predicted"/>
<dbReference type="Proteomes" id="UP000662747">
    <property type="component" value="Chromosome"/>
</dbReference>
<organism evidence="6 7">
    <name type="scientific">Pyxidicoccus parkwayensis</name>
    <dbReference type="NCBI Taxonomy" id="2813578"/>
    <lineage>
        <taxon>Bacteria</taxon>
        <taxon>Pseudomonadati</taxon>
        <taxon>Myxococcota</taxon>
        <taxon>Myxococcia</taxon>
        <taxon>Myxococcales</taxon>
        <taxon>Cystobacterineae</taxon>
        <taxon>Myxococcaceae</taxon>
        <taxon>Pyxidicoccus</taxon>
    </lineage>
</organism>
<dbReference type="SUPFAM" id="SSF49303">
    <property type="entry name" value="beta-Galactosidase/glucuronidase domain"/>
    <property type="match status" value="2"/>
</dbReference>
<evidence type="ECO:0000256" key="3">
    <source>
        <dbReference type="ARBA" id="ARBA00022801"/>
    </source>
</evidence>
<dbReference type="SUPFAM" id="SSF51445">
    <property type="entry name" value="(Trans)glycosidases"/>
    <property type="match status" value="1"/>
</dbReference>
<keyword evidence="3 6" id="KW-0378">Hydrolase</keyword>
<evidence type="ECO:0000256" key="4">
    <source>
        <dbReference type="ARBA" id="ARBA00023295"/>
    </source>
</evidence>
<dbReference type="InterPro" id="IPR013783">
    <property type="entry name" value="Ig-like_fold"/>
</dbReference>
<dbReference type="Gene3D" id="2.60.120.260">
    <property type="entry name" value="Galactose-binding domain-like"/>
    <property type="match status" value="1"/>
</dbReference>
<evidence type="ECO:0000256" key="1">
    <source>
        <dbReference type="ARBA" id="ARBA00000829"/>
    </source>
</evidence>
<keyword evidence="7" id="KW-1185">Reference proteome</keyword>
<comment type="catalytic activity">
    <reaction evidence="1">
        <text>Hydrolysis of terminal, non-reducing beta-D-mannose residues in beta-D-mannosides.</text>
        <dbReference type="EC" id="3.2.1.25"/>
    </reaction>
</comment>
<feature type="domain" description="Beta-mannosidase-like galactose-binding" evidence="5">
    <location>
        <begin position="69"/>
        <end position="189"/>
    </location>
</feature>
<dbReference type="Gene3D" id="2.60.40.10">
    <property type="entry name" value="Immunoglobulins"/>
    <property type="match status" value="1"/>
</dbReference>
<accession>A0ABX7P760</accession>
<reference evidence="6 7" key="1">
    <citation type="submission" date="2021-02" db="EMBL/GenBank/DDBJ databases">
        <title>De Novo genome assembly of isolated myxobacteria.</title>
        <authorList>
            <person name="Stevens D.C."/>
        </authorList>
    </citation>
    <scope>NUCLEOTIDE SEQUENCE [LARGE SCALE GENOMIC DNA]</scope>
    <source>
        <strain evidence="7">SCPEA02</strain>
    </source>
</reference>
<dbReference type="Pfam" id="PF22666">
    <property type="entry name" value="Glyco_hydro_2_N2"/>
    <property type="match status" value="1"/>
</dbReference>
<dbReference type="InterPro" id="IPR036156">
    <property type="entry name" value="Beta-gal/glucu_dom_sf"/>
</dbReference>
<dbReference type="InterPro" id="IPR054593">
    <property type="entry name" value="Beta-mannosidase-like_N2"/>
</dbReference>
<evidence type="ECO:0000256" key="2">
    <source>
        <dbReference type="ARBA" id="ARBA00012754"/>
    </source>
</evidence>
<dbReference type="InterPro" id="IPR017853">
    <property type="entry name" value="GH"/>
</dbReference>
<name>A0ABX7P760_9BACT</name>
<dbReference type="EC" id="3.2.1.25" evidence="2"/>
<dbReference type="RefSeq" id="WP_206727848.1">
    <property type="nucleotide sequence ID" value="NZ_CP071090.1"/>
</dbReference>
<dbReference type="PANTHER" id="PTHR43730">
    <property type="entry name" value="BETA-MANNOSIDASE"/>
    <property type="match status" value="1"/>
</dbReference>
<keyword evidence="4" id="KW-0326">Glycosidase</keyword>